<dbReference type="SUPFAM" id="SSF53850">
    <property type="entry name" value="Periplasmic binding protein-like II"/>
    <property type="match status" value="1"/>
</dbReference>
<dbReference type="PANTHER" id="PTHR43649:SF12">
    <property type="entry name" value="DIACETYLCHITOBIOSE BINDING PROTEIN DASA"/>
    <property type="match status" value="1"/>
</dbReference>
<dbReference type="PROSITE" id="PS51257">
    <property type="entry name" value="PROKAR_LIPOPROTEIN"/>
    <property type="match status" value="1"/>
</dbReference>
<dbReference type="InterPro" id="IPR006059">
    <property type="entry name" value="SBP"/>
</dbReference>
<proteinExistence type="predicted"/>
<keyword evidence="2" id="KW-1185">Reference proteome</keyword>
<keyword evidence="1" id="KW-0762">Sugar transport</keyword>
<keyword evidence="1" id="KW-0813">Transport</keyword>
<name>A0ABT9V3L1_9BACL</name>
<dbReference type="Proteomes" id="UP001231362">
    <property type="component" value="Unassembled WGS sequence"/>
</dbReference>
<sequence>MIKHVYAVVLLLFIFVTGCEKDEPVKKVEKESQNLTTLKVIADSEEALAAFRMEEDNIQKKFGIQLEYYFPNRMNDNVEDFLFASKETYDLYILFPGKIPQYVERDMLLPLDPYIQSDPSYEEIIPIYRNMYMHYNDHDYGVVYDGDAHFLFYRTDIFEKYSKEYEEQFGTPLLPPKTWEEYDKIAKFLTRDEDGDGKIDIYGTATFTGDAKRYIWFAERYLSMGGKYFDENMNPQIQSKLGVESLQSWIDLRNSGATPPNAMYDWIDLNNVFLQGKVAMVVQWGDTSRFSFDEGKWDSQIANKVDWTVVPGDDPNSPRGGVWIGRVLGISSETAKQEEAWKVIQYLTSKDVSSKLVTSLQTINDPYRESHLSLKGKGAFPNEEVQEKFLSVLEESLAHTNADLMLPGGWEYMQALDEKIGLALIGQLTAQEALDQTAIEWNRITESYGREQQKIYYQKWLAKLEEVSNR</sequence>
<dbReference type="EMBL" id="JAUSTU010000007">
    <property type="protein sequence ID" value="MDQ0155524.1"/>
    <property type="molecule type" value="Genomic_DNA"/>
</dbReference>
<dbReference type="PANTHER" id="PTHR43649">
    <property type="entry name" value="ARABINOSE-BINDING PROTEIN-RELATED"/>
    <property type="match status" value="1"/>
</dbReference>
<dbReference type="CDD" id="cd13585">
    <property type="entry name" value="PBP2_TMBP_like"/>
    <property type="match status" value="1"/>
</dbReference>
<gene>
    <name evidence="1" type="ORF">J2S07_001829</name>
</gene>
<dbReference type="Pfam" id="PF01547">
    <property type="entry name" value="SBP_bac_1"/>
    <property type="match status" value="1"/>
</dbReference>
<comment type="caution">
    <text evidence="1">The sequence shown here is derived from an EMBL/GenBank/DDBJ whole genome shotgun (WGS) entry which is preliminary data.</text>
</comment>
<dbReference type="RefSeq" id="WP_307150089.1">
    <property type="nucleotide sequence ID" value="NZ_JAUSTU010000007.1"/>
</dbReference>
<evidence type="ECO:0000313" key="2">
    <source>
        <dbReference type="Proteomes" id="UP001231362"/>
    </source>
</evidence>
<organism evidence="1 2">
    <name type="scientific">Anoxybacillus andreesenii</name>
    <dbReference type="NCBI Taxonomy" id="1325932"/>
    <lineage>
        <taxon>Bacteria</taxon>
        <taxon>Bacillati</taxon>
        <taxon>Bacillota</taxon>
        <taxon>Bacilli</taxon>
        <taxon>Bacillales</taxon>
        <taxon>Anoxybacillaceae</taxon>
        <taxon>Anoxybacillus</taxon>
    </lineage>
</organism>
<evidence type="ECO:0000313" key="1">
    <source>
        <dbReference type="EMBL" id="MDQ0155524.1"/>
    </source>
</evidence>
<accession>A0ABT9V3L1</accession>
<protein>
    <submittedName>
        <fullName evidence="1">Multiple sugar transport system substrate-binding protein</fullName>
    </submittedName>
</protein>
<reference evidence="1 2" key="1">
    <citation type="submission" date="2023-07" db="EMBL/GenBank/DDBJ databases">
        <title>Genomic Encyclopedia of Type Strains, Phase IV (KMG-IV): sequencing the most valuable type-strain genomes for metagenomic binning, comparative biology and taxonomic classification.</title>
        <authorList>
            <person name="Goeker M."/>
        </authorList>
    </citation>
    <scope>NUCLEOTIDE SEQUENCE [LARGE SCALE GENOMIC DNA]</scope>
    <source>
        <strain evidence="1 2">DSM 23948</strain>
    </source>
</reference>
<dbReference type="Gene3D" id="3.40.190.10">
    <property type="entry name" value="Periplasmic binding protein-like II"/>
    <property type="match status" value="2"/>
</dbReference>
<dbReference type="InterPro" id="IPR050490">
    <property type="entry name" value="Bact_solute-bd_prot1"/>
</dbReference>